<dbReference type="InterPro" id="IPR005623">
    <property type="entry name" value="Chaperone_NapD_NO3_reduct"/>
</dbReference>
<dbReference type="Pfam" id="PF03927">
    <property type="entry name" value="NapD"/>
    <property type="match status" value="1"/>
</dbReference>
<comment type="caution">
    <text evidence="2">The sequence shown here is derived from an EMBL/GenBank/DDBJ whole genome shotgun (WGS) entry which is preliminary data.</text>
</comment>
<dbReference type="EMBL" id="JACNJZ010000171">
    <property type="protein sequence ID" value="MBC8318644.1"/>
    <property type="molecule type" value="Genomic_DNA"/>
</dbReference>
<organism evidence="2 3">
    <name type="scientific">Candidatus Desulfobia pelagia</name>
    <dbReference type="NCBI Taxonomy" id="2841692"/>
    <lineage>
        <taxon>Bacteria</taxon>
        <taxon>Pseudomonadati</taxon>
        <taxon>Thermodesulfobacteriota</taxon>
        <taxon>Desulfobulbia</taxon>
        <taxon>Desulfobulbales</taxon>
        <taxon>Desulfobulbaceae</taxon>
        <taxon>Candidatus Desulfobia</taxon>
    </lineage>
</organism>
<name>A0A8J6NEI3_9BACT</name>
<dbReference type="Proteomes" id="UP000614424">
    <property type="component" value="Unassembled WGS sequence"/>
</dbReference>
<dbReference type="GO" id="GO:0005048">
    <property type="term" value="F:signal sequence binding"/>
    <property type="evidence" value="ECO:0007669"/>
    <property type="project" value="UniProtKB-UniRule"/>
</dbReference>
<protein>
    <recommendedName>
        <fullName evidence="1">Chaperone NapD</fullName>
    </recommendedName>
    <alternativeName>
        <fullName evidence="1">NapA signal peptide-binding chaperone NapD</fullName>
    </alternativeName>
</protein>
<keyword evidence="1" id="KW-0963">Cytoplasm</keyword>
<evidence type="ECO:0000313" key="3">
    <source>
        <dbReference type="Proteomes" id="UP000614424"/>
    </source>
</evidence>
<reference evidence="2 3" key="1">
    <citation type="submission" date="2020-08" db="EMBL/GenBank/DDBJ databases">
        <title>Bridging the membrane lipid divide: bacteria of the FCB group superphylum have the potential to synthesize archaeal ether lipids.</title>
        <authorList>
            <person name="Villanueva L."/>
            <person name="Von Meijenfeldt F.A.B."/>
            <person name="Westbye A.B."/>
            <person name="Yadav S."/>
            <person name="Hopmans E.C."/>
            <person name="Dutilh B.E."/>
            <person name="Sinninghe Damste J.S."/>
        </authorList>
    </citation>
    <scope>NUCLEOTIDE SEQUENCE [LARGE SCALE GENOMIC DNA]</scope>
    <source>
        <strain evidence="2">NIOZ-UU47</strain>
    </source>
</reference>
<dbReference type="AlphaFoldDB" id="A0A8J6NEI3"/>
<dbReference type="GO" id="GO:0051224">
    <property type="term" value="P:negative regulation of protein transport"/>
    <property type="evidence" value="ECO:0007669"/>
    <property type="project" value="UniProtKB-UniRule"/>
</dbReference>
<evidence type="ECO:0000313" key="2">
    <source>
        <dbReference type="EMBL" id="MBC8318644.1"/>
    </source>
</evidence>
<dbReference type="HAMAP" id="MF_02200">
    <property type="entry name" value="NapD"/>
    <property type="match status" value="1"/>
</dbReference>
<keyword evidence="1" id="KW-0143">Chaperone</keyword>
<proteinExistence type="inferred from homology"/>
<comment type="subcellular location">
    <subcellularLocation>
        <location evidence="1">Cytoplasm</location>
    </subcellularLocation>
</comment>
<comment type="similarity">
    <text evidence="1">Belongs to the NapD family.</text>
</comment>
<accession>A0A8J6NEI3</accession>
<sequence length="100" mass="11120">MPIGGFVINIDPGTYSEAINILTGMPHLEVHGSDKKGNIVAVIETDTTRKMQEIVNHLNGLECVLTVALTYINVEDERGRSISKAGRQVFRTFRDKEMSM</sequence>
<evidence type="ECO:0000256" key="1">
    <source>
        <dbReference type="HAMAP-Rule" id="MF_02200"/>
    </source>
</evidence>
<dbReference type="GO" id="GO:0005737">
    <property type="term" value="C:cytoplasm"/>
    <property type="evidence" value="ECO:0007669"/>
    <property type="project" value="UniProtKB-SubCell"/>
</dbReference>
<dbReference type="Gene3D" id="3.30.70.920">
    <property type="match status" value="1"/>
</dbReference>
<comment type="function">
    <text evidence="1">Chaperone for NapA, the catalytic subunit of the periplasmic nitrate reductase. It binds directly and specifically to the twin-arginine signal peptide of NapA, preventing premature interaction with the Tat translocase and premature export.</text>
</comment>
<comment type="subunit">
    <text evidence="1">Interacts with the cytoplasmic NapA precursor.</text>
</comment>
<gene>
    <name evidence="1" type="primary">napD</name>
    <name evidence="2" type="ORF">H8E41_12135</name>
</gene>